<feature type="transmembrane region" description="Helical" evidence="6">
    <location>
        <begin position="380"/>
        <end position="401"/>
    </location>
</feature>
<evidence type="ECO:0000313" key="8">
    <source>
        <dbReference type="Proteomes" id="UP000189462"/>
    </source>
</evidence>
<feature type="transmembrane region" description="Helical" evidence="6">
    <location>
        <begin position="106"/>
        <end position="127"/>
    </location>
</feature>
<dbReference type="RefSeq" id="WP_077279203.1">
    <property type="nucleotide sequence ID" value="NZ_MVBK01000060.1"/>
</dbReference>
<dbReference type="GO" id="GO:0005886">
    <property type="term" value="C:plasma membrane"/>
    <property type="evidence" value="ECO:0007669"/>
    <property type="project" value="UniProtKB-SubCell"/>
</dbReference>
<feature type="transmembrane region" description="Helical" evidence="6">
    <location>
        <begin position="354"/>
        <end position="374"/>
    </location>
</feature>
<dbReference type="OrthoDB" id="5785171at2"/>
<dbReference type="EMBL" id="MVBK01000060">
    <property type="protein sequence ID" value="OOG23644.1"/>
    <property type="molecule type" value="Genomic_DNA"/>
</dbReference>
<dbReference type="PANTHER" id="PTHR30250:SF11">
    <property type="entry name" value="O-ANTIGEN TRANSPORTER-RELATED"/>
    <property type="match status" value="1"/>
</dbReference>
<feature type="transmembrane region" description="Helical" evidence="6">
    <location>
        <begin position="166"/>
        <end position="187"/>
    </location>
</feature>
<evidence type="ECO:0000256" key="2">
    <source>
        <dbReference type="ARBA" id="ARBA00022475"/>
    </source>
</evidence>
<feature type="transmembrane region" description="Helical" evidence="6">
    <location>
        <begin position="288"/>
        <end position="307"/>
    </location>
</feature>
<keyword evidence="2" id="KW-1003">Cell membrane</keyword>
<organism evidence="7 8">
    <name type="scientific">Thioalkalivibrio denitrificans</name>
    <dbReference type="NCBI Taxonomy" id="108003"/>
    <lineage>
        <taxon>Bacteria</taxon>
        <taxon>Pseudomonadati</taxon>
        <taxon>Pseudomonadota</taxon>
        <taxon>Gammaproteobacteria</taxon>
        <taxon>Chromatiales</taxon>
        <taxon>Ectothiorhodospiraceae</taxon>
        <taxon>Thioalkalivibrio</taxon>
    </lineage>
</organism>
<sequence>MMLKVASLLLGLVATVVLARSLGPGGFGIYSFVIAVASLVVLPAHAGLGTLMVRETAAGRAVANWGRVRGFWRWAFRISTLSTLAIAGVLIAALVTWGERLSPTEYWAALGGIVLIPLLVANSLRIALMQGIGEPVKGVMLEALVKPGLLLLGVGTLALASRLEPGMAVGVNAAATAVAVAGGLLWFQRLRPPETLGVSPVFMPGDWWRALIPLALLMGAQQLIKYTDIVLLGLLTTAVDVGQYRIAAQAAELIIFVLVGVTLVVGPRVARLHALHDHAGLQRLVVRAARWSFLAAIAAFAVLYFAGEWLLRVIFGGDYTVAIGPLLILAAGQIGVAFFGLAPTVLKMTGHERISLRILVAASMTNIVLNLALIPPLGMLGAAISTAVTLAAAHAVLALAASRSLGLRTLPLQGRG</sequence>
<dbReference type="STRING" id="108003.B1C78_10750"/>
<dbReference type="GO" id="GO:0015297">
    <property type="term" value="F:antiporter activity"/>
    <property type="evidence" value="ECO:0007669"/>
    <property type="project" value="InterPro"/>
</dbReference>
<dbReference type="Pfam" id="PF01554">
    <property type="entry name" value="MatE"/>
    <property type="match status" value="1"/>
</dbReference>
<feature type="transmembrane region" description="Helical" evidence="6">
    <location>
        <begin position="244"/>
        <end position="267"/>
    </location>
</feature>
<keyword evidence="8" id="KW-1185">Reference proteome</keyword>
<reference evidence="7 8" key="1">
    <citation type="submission" date="2017-02" db="EMBL/GenBank/DDBJ databases">
        <title>Genomic diversity within the haloalkaliphilic genus Thioalkalivibrio.</title>
        <authorList>
            <person name="Ahn A.-C."/>
            <person name="Meier-Kolthoff J."/>
            <person name="Overmars L."/>
            <person name="Richter M."/>
            <person name="Woyke T."/>
            <person name="Sorokin D.Y."/>
            <person name="Muyzer G."/>
        </authorList>
    </citation>
    <scope>NUCLEOTIDE SEQUENCE [LARGE SCALE GENOMIC DNA]</scope>
    <source>
        <strain evidence="7 8">ALJD</strain>
    </source>
</reference>
<evidence type="ECO:0000256" key="3">
    <source>
        <dbReference type="ARBA" id="ARBA00022692"/>
    </source>
</evidence>
<feature type="transmembrane region" description="Helical" evidence="6">
    <location>
        <begin position="139"/>
        <end position="160"/>
    </location>
</feature>
<comment type="subcellular location">
    <subcellularLocation>
        <location evidence="1">Cell membrane</location>
        <topology evidence="1">Multi-pass membrane protein</topology>
    </subcellularLocation>
</comment>
<evidence type="ECO:0000256" key="1">
    <source>
        <dbReference type="ARBA" id="ARBA00004651"/>
    </source>
</evidence>
<keyword evidence="5 6" id="KW-0472">Membrane</keyword>
<accession>A0A1V3NF59</accession>
<feature type="transmembrane region" description="Helical" evidence="6">
    <location>
        <begin position="207"/>
        <end position="224"/>
    </location>
</feature>
<keyword evidence="3 6" id="KW-0812">Transmembrane</keyword>
<proteinExistence type="predicted"/>
<evidence type="ECO:0000256" key="5">
    <source>
        <dbReference type="ARBA" id="ARBA00023136"/>
    </source>
</evidence>
<name>A0A1V3NF59_9GAMM</name>
<evidence type="ECO:0000256" key="4">
    <source>
        <dbReference type="ARBA" id="ARBA00022989"/>
    </source>
</evidence>
<dbReference type="AlphaFoldDB" id="A0A1V3NF59"/>
<dbReference type="InterPro" id="IPR002528">
    <property type="entry name" value="MATE_fam"/>
</dbReference>
<dbReference type="Proteomes" id="UP000189462">
    <property type="component" value="Unassembled WGS sequence"/>
</dbReference>
<dbReference type="PANTHER" id="PTHR30250">
    <property type="entry name" value="PST FAMILY PREDICTED COLANIC ACID TRANSPORTER"/>
    <property type="match status" value="1"/>
</dbReference>
<keyword evidence="4 6" id="KW-1133">Transmembrane helix</keyword>
<feature type="transmembrane region" description="Helical" evidence="6">
    <location>
        <begin position="319"/>
        <end position="342"/>
    </location>
</feature>
<feature type="transmembrane region" description="Helical" evidence="6">
    <location>
        <begin position="74"/>
        <end position="94"/>
    </location>
</feature>
<dbReference type="GO" id="GO:0042910">
    <property type="term" value="F:xenobiotic transmembrane transporter activity"/>
    <property type="evidence" value="ECO:0007669"/>
    <property type="project" value="InterPro"/>
</dbReference>
<evidence type="ECO:0000313" key="7">
    <source>
        <dbReference type="EMBL" id="OOG23644.1"/>
    </source>
</evidence>
<comment type="caution">
    <text evidence="7">The sequence shown here is derived from an EMBL/GenBank/DDBJ whole genome shotgun (WGS) entry which is preliminary data.</text>
</comment>
<feature type="transmembrane region" description="Helical" evidence="6">
    <location>
        <begin position="29"/>
        <end position="53"/>
    </location>
</feature>
<protein>
    <submittedName>
        <fullName evidence="7">Uncharacterized protein</fullName>
    </submittedName>
</protein>
<evidence type="ECO:0000256" key="6">
    <source>
        <dbReference type="SAM" id="Phobius"/>
    </source>
</evidence>
<dbReference type="InterPro" id="IPR050833">
    <property type="entry name" value="Poly_Biosynth_Transport"/>
</dbReference>
<gene>
    <name evidence="7" type="ORF">B1C78_10750</name>
</gene>